<sequence>MKITLILVVVLLISLSLGISLRYFVNSPSIPQQSSSTSAMSNDEEIVQVPQETNCGNSVNCFIDAAKSCTLATASFSKDRNVFGILYSDTTFYRIEKSSESNKCILYLRFDNANLKFDQEIIDLWLKDGITMDKIQQQLETERSKQRKMLGRDGRCEFNTFNDLYDLLHKWLVLKSFSYGFTFDLATGKGTSEGDLVKAQCSGEYFTTDPLVQPYAE</sequence>
<evidence type="ECO:0000313" key="2">
    <source>
        <dbReference type="Proteomes" id="UP000178517"/>
    </source>
</evidence>
<accession>A0A1G1ZL49</accession>
<proteinExistence type="predicted"/>
<dbReference type="AlphaFoldDB" id="A0A1G1ZL49"/>
<organism evidence="1 2">
    <name type="scientific">Candidatus Harrisonbacteria bacterium RIFCSPLOWO2_01_FULL_40_28</name>
    <dbReference type="NCBI Taxonomy" id="1798406"/>
    <lineage>
        <taxon>Bacteria</taxon>
        <taxon>Candidatus Harrisoniibacteriota</taxon>
    </lineage>
</organism>
<reference evidence="1 2" key="1">
    <citation type="journal article" date="2016" name="Nat. Commun.">
        <title>Thousands of microbial genomes shed light on interconnected biogeochemical processes in an aquifer system.</title>
        <authorList>
            <person name="Anantharaman K."/>
            <person name="Brown C.T."/>
            <person name="Hug L.A."/>
            <person name="Sharon I."/>
            <person name="Castelle C.J."/>
            <person name="Probst A.J."/>
            <person name="Thomas B.C."/>
            <person name="Singh A."/>
            <person name="Wilkins M.J."/>
            <person name="Karaoz U."/>
            <person name="Brodie E.L."/>
            <person name="Williams K.H."/>
            <person name="Hubbard S.S."/>
            <person name="Banfield J.F."/>
        </authorList>
    </citation>
    <scope>NUCLEOTIDE SEQUENCE [LARGE SCALE GENOMIC DNA]</scope>
</reference>
<dbReference type="EMBL" id="MHJI01000021">
    <property type="protein sequence ID" value="OGY65235.1"/>
    <property type="molecule type" value="Genomic_DNA"/>
</dbReference>
<comment type="caution">
    <text evidence="1">The sequence shown here is derived from an EMBL/GenBank/DDBJ whole genome shotgun (WGS) entry which is preliminary data.</text>
</comment>
<evidence type="ECO:0000313" key="1">
    <source>
        <dbReference type="EMBL" id="OGY65235.1"/>
    </source>
</evidence>
<dbReference type="Proteomes" id="UP000178517">
    <property type="component" value="Unassembled WGS sequence"/>
</dbReference>
<name>A0A1G1ZL49_9BACT</name>
<gene>
    <name evidence="1" type="ORF">A3A04_02095</name>
</gene>
<protein>
    <submittedName>
        <fullName evidence="1">Uncharacterized protein</fullName>
    </submittedName>
</protein>